<feature type="compositionally biased region" description="Low complexity" evidence="5">
    <location>
        <begin position="410"/>
        <end position="426"/>
    </location>
</feature>
<evidence type="ECO:0000313" key="7">
    <source>
        <dbReference type="Proteomes" id="UP001055219"/>
    </source>
</evidence>
<name>A0A9Q0BFE8_9HYPO</name>
<reference evidence="6" key="1">
    <citation type="journal article" date="2021" name="J Fungi (Basel)">
        <title>Genomic and Metabolomic Analyses of the Marine Fungus Emericellopsis cladophorae: Insights into Saltwater Adaptability Mechanisms and Its Biosynthetic Potential.</title>
        <authorList>
            <person name="Goncalves M.F.M."/>
            <person name="Hilario S."/>
            <person name="Van de Peer Y."/>
            <person name="Esteves A.C."/>
            <person name="Alves A."/>
        </authorList>
    </citation>
    <scope>NUCLEOTIDE SEQUENCE</scope>
    <source>
        <strain evidence="6">MUM 19.33</strain>
    </source>
</reference>
<dbReference type="AlphaFoldDB" id="A0A9Q0BFE8"/>
<proteinExistence type="predicted"/>
<feature type="region of interest" description="Disordered" evidence="5">
    <location>
        <begin position="403"/>
        <end position="440"/>
    </location>
</feature>
<protein>
    <recommendedName>
        <fullName evidence="1">1-alkyl-2-acetylglycerophosphocholine esterase</fullName>
        <ecNumber evidence="1">3.1.1.47</ecNumber>
    </recommendedName>
</protein>
<feature type="region of interest" description="Disordered" evidence="5">
    <location>
        <begin position="358"/>
        <end position="377"/>
    </location>
</feature>
<dbReference type="Gene3D" id="3.40.50.1820">
    <property type="entry name" value="alpha/beta hydrolase"/>
    <property type="match status" value="1"/>
</dbReference>
<dbReference type="GO" id="GO:0003847">
    <property type="term" value="F:1-alkyl-2-acetylglycerophosphocholine esterase activity"/>
    <property type="evidence" value="ECO:0007669"/>
    <property type="project" value="UniProtKB-EC"/>
</dbReference>
<sequence length="454" mass="48355">MGAASLLPTQPPLPVFTVVPVTIPYPDRPVDLQLRVSAPVLPSDTESRPLPIVILSHGMGRSNWLNSLAGYEPLTHYWASQGFVVLLPTHLAAVSLGLPPPAADNGMFWQDRPVEISFLIDHLDTLENLVPQLRGRLDKANIALAGHSLGGFTASLLLGATNTSPITGTTVRAHDPRIKAGVVLGGTGHGGASLSDKGRTMVPFYHVDFGTMRTPALIMAGDADLSPHLTDRGPDWHWDGYTHAPGPKDLFKVRGGGHGFGGVAGWSAAETDDESPERLAIVQRVSSAYLRTALYGDDAWARTLQVVEGHPALGATESNPLVTVRPQLRICPTRPLALSRRVLTSAWSDVPIMSSRGAALSSCDDEPTHRALEDDRRDRRCKSAAGVRCSPAPMPTGARYYARGLPSPPRAVGRGTARGAAPAPSTRRQENEAHRSASHGFAVSSILQPLLAAN</sequence>
<dbReference type="PANTHER" id="PTHR10272:SF0">
    <property type="entry name" value="PLATELET-ACTIVATING FACTOR ACETYLHYDROLASE"/>
    <property type="match status" value="1"/>
</dbReference>
<keyword evidence="3" id="KW-0442">Lipid degradation</keyword>
<dbReference type="EC" id="3.1.1.47" evidence="1"/>
<evidence type="ECO:0000256" key="3">
    <source>
        <dbReference type="ARBA" id="ARBA00022963"/>
    </source>
</evidence>
<reference evidence="6" key="2">
    <citation type="submission" date="2022-07" db="EMBL/GenBank/DDBJ databases">
        <authorList>
            <person name="Goncalves M.F.M."/>
            <person name="Hilario S."/>
            <person name="Van De Peer Y."/>
            <person name="Esteves A.C."/>
            <person name="Alves A."/>
        </authorList>
    </citation>
    <scope>NUCLEOTIDE SEQUENCE</scope>
    <source>
        <strain evidence="6">MUM 19.33</strain>
    </source>
</reference>
<dbReference type="InterPro" id="IPR029058">
    <property type="entry name" value="AB_hydrolase_fold"/>
</dbReference>
<keyword evidence="7" id="KW-1185">Reference proteome</keyword>
<evidence type="ECO:0000256" key="4">
    <source>
        <dbReference type="ARBA" id="ARBA00023098"/>
    </source>
</evidence>
<feature type="compositionally biased region" description="Basic and acidic residues" evidence="5">
    <location>
        <begin position="366"/>
        <end position="377"/>
    </location>
</feature>
<dbReference type="PANTHER" id="PTHR10272">
    <property type="entry name" value="PLATELET-ACTIVATING FACTOR ACETYLHYDROLASE"/>
    <property type="match status" value="1"/>
</dbReference>
<gene>
    <name evidence="6" type="ORF">J7T54_004424</name>
</gene>
<evidence type="ECO:0000256" key="1">
    <source>
        <dbReference type="ARBA" id="ARBA00013201"/>
    </source>
</evidence>
<accession>A0A9Q0BFE8</accession>
<dbReference type="GeneID" id="75830912"/>
<dbReference type="OrthoDB" id="2363873at2759"/>
<evidence type="ECO:0000313" key="6">
    <source>
        <dbReference type="EMBL" id="KAI6783397.1"/>
    </source>
</evidence>
<organism evidence="6 7">
    <name type="scientific">Emericellopsis cladophorae</name>
    <dbReference type="NCBI Taxonomy" id="2686198"/>
    <lineage>
        <taxon>Eukaryota</taxon>
        <taxon>Fungi</taxon>
        <taxon>Dikarya</taxon>
        <taxon>Ascomycota</taxon>
        <taxon>Pezizomycotina</taxon>
        <taxon>Sordariomycetes</taxon>
        <taxon>Hypocreomycetidae</taxon>
        <taxon>Hypocreales</taxon>
        <taxon>Bionectriaceae</taxon>
        <taxon>Emericellopsis</taxon>
    </lineage>
</organism>
<dbReference type="GO" id="GO:0016042">
    <property type="term" value="P:lipid catabolic process"/>
    <property type="evidence" value="ECO:0007669"/>
    <property type="project" value="UniProtKB-KW"/>
</dbReference>
<dbReference type="Proteomes" id="UP001055219">
    <property type="component" value="Unassembled WGS sequence"/>
</dbReference>
<dbReference type="EMBL" id="JAGIXG020000008">
    <property type="protein sequence ID" value="KAI6783397.1"/>
    <property type="molecule type" value="Genomic_DNA"/>
</dbReference>
<dbReference type="SUPFAM" id="SSF53474">
    <property type="entry name" value="alpha/beta-Hydrolases"/>
    <property type="match status" value="1"/>
</dbReference>
<evidence type="ECO:0000256" key="2">
    <source>
        <dbReference type="ARBA" id="ARBA00022801"/>
    </source>
</evidence>
<keyword evidence="2" id="KW-0378">Hydrolase</keyword>
<keyword evidence="4" id="KW-0443">Lipid metabolism</keyword>
<dbReference type="RefSeq" id="XP_051364253.1">
    <property type="nucleotide sequence ID" value="XM_051504340.1"/>
</dbReference>
<evidence type="ECO:0000256" key="5">
    <source>
        <dbReference type="SAM" id="MobiDB-lite"/>
    </source>
</evidence>
<comment type="caution">
    <text evidence="6">The sequence shown here is derived from an EMBL/GenBank/DDBJ whole genome shotgun (WGS) entry which is preliminary data.</text>
</comment>